<sequence length="1841" mass="196222">MSSSDDKKLPTSTLARSFSAQLHDIFLLDDDLSIKEKEVEQKKLELTQRNAELDALEARLKAAEALLEKKAKRISLLTGDFTNPTPANTEVGNPLSPGGTKRRNPIPSFDSAEPEAEGQAGENGEHGIADESAPEPPKKDDPVALQAPRALPGLGREKIEARERERRSRSEEKRDWGGEVEGGGGGEIEGEGPEGEEESYGNTKEYKFMLGVASADHGSSFFTSPTFASPDVPKHEKDAKQDKIEITTSFLEKKELSEGYHPGGRREQQQQTGLVAEPYHTIAIVERASIPSAAQQQATFPKPVHDGSSSGKRSFDSEKSEPPVSITGQGSIRVKPDEDGDEEGATGDLIDQYDYDSEEPSEEPKESDDDGHNPGQSTGMIDITFGLTSPLTIPGLNVSSEVSASAVTAASRPDRSESLRGTEASSSQSQYETAASSITAVLTQESANTKYLVNESLSLAQTTPRRAPTVTKTELPPLPGQSSDIPRRKPVRGLSEASPPVASIATTLLGHEDRPPTPPSKTVRNVNSTLLQQEYNRSTQSIESTSTGARSASLVSPVEPMSIDKPLPPTSPSDNSLDAPVRESIQERGFGGLLKMKKSLQGLRKKAQASSPISPSDQQRSFSAGAAMNLSPSDQRPKDEPPLPPIPPEKLAAANASVSPTVYTLSPYQSQHPVSPSPPSSQVTSPSADIFDRIQSTYPNQQQQSEETPRKFEAKHKKTIEAIAKFSGKMSALRSLRKKDTKEDSPPISQEPPLAAWEIEQRANPKPNPYGLPVSPPPSLTSPNQPPQSPYPPTPQTRMPQSNGYAAGGFTNNQNPMSPPQQPIKDDALPPPPPNDDDDLPATPSKSDLVLPKRVQSLATSSPPPPPPPEKSESRPSSRPDSRPSSRPDSRPPSRPSTGEKSISSPERPPRTTSKPIGLSIFPSASSTRPVVLHEPEQTPPAQLSNEIKQAELPPPPPTKREAFKPATLQLSASDRLAVDKPQPSPGLAPPLSPGFVPGRNGRTETYSFLGDYYFGDDQDGEAQEGYDDGEPMPDTATLPVQRSPPRVIPVTLDSSRFEQRVEPLRVEQKTEIPKVEPKVAPVKELPRIEPVRDVPRAELIKETPRVELPRPTPPKTEPFRIEAPRMEPPRTQAPTLNKKESDEKINFRIKSFAPFSLGDFGSSFSFDSFGTSSEEERKPPPVPSIPDIKTLPKLAPITSTLVSQSTPISAPKPAPAASARAPERLAELPPLPPKDDRRSPVLPDPAPPAAQSDKSLPEAPKPIQRAPSKSESKDKYPAPLQTIAHRSILTSTIPTGRESVGLPPLPMKDIPEEGPYPSSKSPLSSELSLNSLPGSATSSTTSAAPAIKAGYASTGVSSVISSVRSSSGYTESPSAASSTPRTSLTSSVNGPTSSGSGTPRVSSGEHTAYPARNSSQGYQQRSRSKEVIPERRIQSGTPGLPTSVRPSSNLQPGPPPSDMPLGGPSPGPGPRGPPPPHGMPPRGRMPGPPPGGPPPEMRGRPGFRPSPGGGPMGPGYGPRSASPAFSERSMRPPRGPPPPRSSSPAFSERRGPPPPRSSSPAFSERRGPPPPRSSSPAYSMRADSRMGLPPRGSPLIPQQQQQHQRRRSNSMEVLNFAVDFELPASHLKHEEKNEPGRRARSESNTGSYGGRGPPPGAFRGRAESPGPREPYRPGSRAGSRAGSRGPPNMPPGLPLNGPSGRPGSRAESPYSHAPPPGAPNGWMPPRGPPGSRRNSGGSTAGGGGRRPSMSEADLDIALGVGQIPGQERKYRPPPQMRGPRPQMPHGGPPPQMPPGQAAKGLKGLMGGPGGVTYPGLDDGFGLMDGGRMPTPSMPRREEMT</sequence>
<evidence type="ECO:0000313" key="3">
    <source>
        <dbReference type="EMBL" id="KAK6535606.1"/>
    </source>
</evidence>
<feature type="compositionally biased region" description="Low complexity" evidence="2">
    <location>
        <begin position="1673"/>
        <end position="1687"/>
    </location>
</feature>
<name>A0AAV9X4G1_9PEZI</name>
<feature type="region of interest" description="Disordered" evidence="2">
    <location>
        <begin position="248"/>
        <end position="275"/>
    </location>
</feature>
<feature type="compositionally biased region" description="Pro residues" evidence="2">
    <location>
        <begin position="766"/>
        <end position="795"/>
    </location>
</feature>
<feature type="compositionally biased region" description="Low complexity" evidence="2">
    <location>
        <begin position="1695"/>
        <end position="1706"/>
    </location>
</feature>
<feature type="compositionally biased region" description="Pro residues" evidence="2">
    <location>
        <begin position="983"/>
        <end position="993"/>
    </location>
</feature>
<protein>
    <submittedName>
        <fullName evidence="3">Uncharacterized protein</fullName>
    </submittedName>
</protein>
<accession>A0AAV9X4G1</accession>
<feature type="compositionally biased region" description="Polar residues" evidence="2">
    <location>
        <begin position="899"/>
        <end position="915"/>
    </location>
</feature>
<feature type="compositionally biased region" description="Basic and acidic residues" evidence="2">
    <location>
        <begin position="1424"/>
        <end position="1434"/>
    </location>
</feature>
<feature type="region of interest" description="Disordered" evidence="2">
    <location>
        <begin position="1359"/>
        <end position="1841"/>
    </location>
</feature>
<feature type="compositionally biased region" description="Low complexity" evidence="2">
    <location>
        <begin position="1210"/>
        <end position="1221"/>
    </location>
</feature>
<feature type="region of interest" description="Disordered" evidence="2">
    <location>
        <begin position="459"/>
        <end position="1048"/>
    </location>
</feature>
<feature type="compositionally biased region" description="Low complexity" evidence="2">
    <location>
        <begin position="1720"/>
        <end position="1738"/>
    </location>
</feature>
<feature type="compositionally biased region" description="Low complexity" evidence="2">
    <location>
        <begin position="666"/>
        <end position="687"/>
    </location>
</feature>
<feature type="region of interest" description="Disordered" evidence="2">
    <location>
        <begin position="287"/>
        <end position="433"/>
    </location>
</feature>
<feature type="region of interest" description="Disordered" evidence="2">
    <location>
        <begin position="78"/>
        <end position="202"/>
    </location>
</feature>
<evidence type="ECO:0000313" key="4">
    <source>
        <dbReference type="Proteomes" id="UP001365542"/>
    </source>
</evidence>
<feature type="compositionally biased region" description="Gly residues" evidence="2">
    <location>
        <begin position="1508"/>
        <end position="1517"/>
    </location>
</feature>
<feature type="coiled-coil region" evidence="1">
    <location>
        <begin position="34"/>
        <end position="73"/>
    </location>
</feature>
<dbReference type="EMBL" id="JAVHJO010000010">
    <property type="protein sequence ID" value="KAK6535606.1"/>
    <property type="molecule type" value="Genomic_DNA"/>
</dbReference>
<evidence type="ECO:0000256" key="2">
    <source>
        <dbReference type="SAM" id="MobiDB-lite"/>
    </source>
</evidence>
<feature type="compositionally biased region" description="Low complexity" evidence="2">
    <location>
        <begin position="398"/>
        <end position="411"/>
    </location>
</feature>
<feature type="compositionally biased region" description="Polar residues" evidence="2">
    <location>
        <begin position="1413"/>
        <end position="1422"/>
    </location>
</feature>
<feature type="compositionally biased region" description="Gly residues" evidence="2">
    <location>
        <begin position="1804"/>
        <end position="1813"/>
    </location>
</feature>
<feature type="region of interest" description="Disordered" evidence="2">
    <location>
        <begin position="1156"/>
        <end position="1344"/>
    </location>
</feature>
<feature type="region of interest" description="Disordered" evidence="2">
    <location>
        <begin position="1103"/>
        <end position="1144"/>
    </location>
</feature>
<feature type="compositionally biased region" description="Acidic residues" evidence="2">
    <location>
        <begin position="338"/>
        <end position="369"/>
    </location>
</feature>
<feature type="compositionally biased region" description="Polar residues" evidence="2">
    <location>
        <begin position="694"/>
        <end position="706"/>
    </location>
</feature>
<feature type="compositionally biased region" description="Pro residues" evidence="2">
    <location>
        <begin position="1453"/>
        <end position="1480"/>
    </location>
</feature>
<keyword evidence="1" id="KW-0175">Coiled coil</keyword>
<proteinExistence type="predicted"/>
<comment type="caution">
    <text evidence="3">The sequence shown here is derived from an EMBL/GenBank/DDBJ whole genome shotgun (WGS) entry which is preliminary data.</text>
</comment>
<feature type="compositionally biased region" description="Basic and acidic residues" evidence="2">
    <location>
        <begin position="1118"/>
        <end position="1129"/>
    </location>
</feature>
<feature type="compositionally biased region" description="Low complexity" evidence="2">
    <location>
        <begin position="1359"/>
        <end position="1388"/>
    </location>
</feature>
<feature type="compositionally biased region" description="Polar residues" evidence="2">
    <location>
        <begin position="423"/>
        <end position="433"/>
    </location>
</feature>
<feature type="compositionally biased region" description="Low complexity" evidence="2">
    <location>
        <begin position="1316"/>
        <end position="1344"/>
    </location>
</feature>
<keyword evidence="4" id="KW-1185">Reference proteome</keyword>
<feature type="compositionally biased region" description="Low complexity" evidence="2">
    <location>
        <begin position="1156"/>
        <end position="1173"/>
    </location>
</feature>
<feature type="compositionally biased region" description="Basic and acidic residues" evidence="2">
    <location>
        <begin position="248"/>
        <end position="268"/>
    </location>
</feature>
<feature type="compositionally biased region" description="Polar residues" evidence="2">
    <location>
        <begin position="608"/>
        <end position="622"/>
    </location>
</feature>
<feature type="compositionally biased region" description="Pro residues" evidence="2">
    <location>
        <begin position="1487"/>
        <end position="1497"/>
    </location>
</feature>
<feature type="compositionally biased region" description="Basic and acidic residues" evidence="2">
    <location>
        <begin position="155"/>
        <end position="177"/>
    </location>
</feature>
<feature type="compositionally biased region" description="Acidic residues" evidence="2">
    <location>
        <begin position="1015"/>
        <end position="1032"/>
    </location>
</feature>
<feature type="compositionally biased region" description="Polar residues" evidence="2">
    <location>
        <begin position="80"/>
        <end position="91"/>
    </location>
</feature>
<feature type="compositionally biased region" description="Acidic residues" evidence="2">
    <location>
        <begin position="188"/>
        <end position="199"/>
    </location>
</feature>
<dbReference type="Proteomes" id="UP001365542">
    <property type="component" value="Unassembled WGS sequence"/>
</dbReference>
<evidence type="ECO:0000256" key="1">
    <source>
        <dbReference type="SAM" id="Coils"/>
    </source>
</evidence>
<feature type="compositionally biased region" description="Basic and acidic residues" evidence="2">
    <location>
        <begin position="1628"/>
        <end position="1642"/>
    </location>
</feature>
<reference evidence="3 4" key="1">
    <citation type="submission" date="2019-10" db="EMBL/GenBank/DDBJ databases">
        <authorList>
            <person name="Palmer J.M."/>
        </authorList>
    </citation>
    <scope>NUCLEOTIDE SEQUENCE [LARGE SCALE GENOMIC DNA]</scope>
    <source>
        <strain evidence="3 4">TWF694</strain>
    </source>
</reference>
<feature type="compositionally biased region" description="Basic residues" evidence="2">
    <location>
        <begin position="595"/>
        <end position="607"/>
    </location>
</feature>
<feature type="compositionally biased region" description="Polar residues" evidence="2">
    <location>
        <begin position="1389"/>
        <end position="1406"/>
    </location>
</feature>
<feature type="compositionally biased region" description="Polar residues" evidence="2">
    <location>
        <begin position="520"/>
        <end position="554"/>
    </location>
</feature>
<feature type="compositionally biased region" description="Polar residues" evidence="2">
    <location>
        <begin position="1198"/>
        <end position="1209"/>
    </location>
</feature>
<organism evidence="3 4">
    <name type="scientific">Orbilia ellipsospora</name>
    <dbReference type="NCBI Taxonomy" id="2528407"/>
    <lineage>
        <taxon>Eukaryota</taxon>
        <taxon>Fungi</taxon>
        <taxon>Dikarya</taxon>
        <taxon>Ascomycota</taxon>
        <taxon>Pezizomycotina</taxon>
        <taxon>Orbiliomycetes</taxon>
        <taxon>Orbiliales</taxon>
        <taxon>Orbiliaceae</taxon>
        <taxon>Orbilia</taxon>
    </lineage>
</organism>
<gene>
    <name evidence="3" type="ORF">TWF694_002061</name>
</gene>
<feature type="compositionally biased region" description="Basic and acidic residues" evidence="2">
    <location>
        <begin position="870"/>
        <end position="892"/>
    </location>
</feature>